<dbReference type="Gene3D" id="3.90.550.10">
    <property type="entry name" value="Spore Coat Polysaccharide Biosynthesis Protein SpsA, Chain A"/>
    <property type="match status" value="1"/>
</dbReference>
<keyword evidence="4" id="KW-1185">Reference proteome</keyword>
<dbReference type="InterPro" id="IPR001173">
    <property type="entry name" value="Glyco_trans_2-like"/>
</dbReference>
<name>A0A5N0TD20_9MICO</name>
<dbReference type="SUPFAM" id="SSF53448">
    <property type="entry name" value="Nucleotide-diphospho-sugar transferases"/>
    <property type="match status" value="1"/>
</dbReference>
<comment type="caution">
    <text evidence="3">The sequence shown here is derived from an EMBL/GenBank/DDBJ whole genome shotgun (WGS) entry which is preliminary data.</text>
</comment>
<dbReference type="PANTHER" id="PTHR43685">
    <property type="entry name" value="GLYCOSYLTRANSFERASE"/>
    <property type="match status" value="1"/>
</dbReference>
<feature type="domain" description="Glycosyltransferase 2-like" evidence="2">
    <location>
        <begin position="83"/>
        <end position="175"/>
    </location>
</feature>
<accession>A0A5N0TD20</accession>
<organism evidence="3 4">
    <name type="scientific">Microbacterium caowuchunii</name>
    <dbReference type="NCBI Taxonomy" id="2614638"/>
    <lineage>
        <taxon>Bacteria</taxon>
        <taxon>Bacillati</taxon>
        <taxon>Actinomycetota</taxon>
        <taxon>Actinomycetes</taxon>
        <taxon>Micrococcales</taxon>
        <taxon>Microbacteriaceae</taxon>
        <taxon>Microbacterium</taxon>
    </lineage>
</organism>
<reference evidence="4" key="1">
    <citation type="submission" date="2019-09" db="EMBL/GenBank/DDBJ databases">
        <title>Mumia zhuanghuii sp. nov. isolated from the intestinal contents of plateau pika (Ochotona curzoniae) in the Qinghai-Tibet plateau of China.</title>
        <authorList>
            <person name="Tian Z."/>
        </authorList>
    </citation>
    <scope>NUCLEOTIDE SEQUENCE [LARGE SCALE GENOMIC DNA]</scope>
    <source>
        <strain evidence="4">L-033</strain>
    </source>
</reference>
<dbReference type="GO" id="GO:0016740">
    <property type="term" value="F:transferase activity"/>
    <property type="evidence" value="ECO:0007669"/>
    <property type="project" value="UniProtKB-KW"/>
</dbReference>
<dbReference type="EMBL" id="VYUY01000013">
    <property type="protein sequence ID" value="KAA9132922.1"/>
    <property type="molecule type" value="Genomic_DNA"/>
</dbReference>
<dbReference type="InterPro" id="IPR029044">
    <property type="entry name" value="Nucleotide-diphossugar_trans"/>
</dbReference>
<dbReference type="Pfam" id="PF00535">
    <property type="entry name" value="Glycos_transf_2"/>
    <property type="match status" value="1"/>
</dbReference>
<dbReference type="Proteomes" id="UP000326838">
    <property type="component" value="Unassembled WGS sequence"/>
</dbReference>
<evidence type="ECO:0000313" key="4">
    <source>
        <dbReference type="Proteomes" id="UP000326838"/>
    </source>
</evidence>
<feature type="compositionally biased region" description="Basic residues" evidence="1">
    <location>
        <begin position="39"/>
        <end position="51"/>
    </location>
</feature>
<feature type="compositionally biased region" description="Basic residues" evidence="1">
    <location>
        <begin position="62"/>
        <end position="71"/>
    </location>
</feature>
<gene>
    <name evidence="3" type="ORF">F6B40_10080</name>
</gene>
<sequence>MGVPAAVLLRGRDHRDRALPGQPRPRPSGGGEHHVPRQPVRRRDHARRLRRRGDDGADRRTPDRRRRHGKARSPVNEVSLHLSVVLPSYRRLGRLPALIAAYTEQGADEVLIVLDGPHPGWEAALGALPPRARVMELPQNVGLALARIAGLRAITGDVVLTVDDDVEPGPGLVDRHRRFHATLTDRVLLGYMPVALPSRRGADDAATYLYARDYEAQARVWRSSDSDTILGSLWGGNVSLPRVLYERAEASRPSARLDYNEDLDLGLRLRDLGATAHFDEAARATHHHARDLSGFLAESETRGAAVAELERRWGSRPPQLTPLVEVPSDYSRLLAAAARRISERDGGGLLLGLCTGAYRAAGACRAWRAQDAAARFLRRALAMRGYRKAGARS</sequence>
<dbReference type="PANTHER" id="PTHR43685:SF3">
    <property type="entry name" value="SLR2126 PROTEIN"/>
    <property type="match status" value="1"/>
</dbReference>
<keyword evidence="3" id="KW-0808">Transferase</keyword>
<feature type="region of interest" description="Disordered" evidence="1">
    <location>
        <begin position="1"/>
        <end position="74"/>
    </location>
</feature>
<evidence type="ECO:0000256" key="1">
    <source>
        <dbReference type="SAM" id="MobiDB-lite"/>
    </source>
</evidence>
<protein>
    <submittedName>
        <fullName evidence="3">Glycosyltransferase family 2 protein</fullName>
    </submittedName>
</protein>
<evidence type="ECO:0000259" key="2">
    <source>
        <dbReference type="Pfam" id="PF00535"/>
    </source>
</evidence>
<dbReference type="AlphaFoldDB" id="A0A5N0TD20"/>
<dbReference type="InterPro" id="IPR050834">
    <property type="entry name" value="Glycosyltransf_2"/>
</dbReference>
<proteinExistence type="predicted"/>
<feature type="compositionally biased region" description="Basic and acidic residues" evidence="1">
    <location>
        <begin position="52"/>
        <end position="61"/>
    </location>
</feature>
<evidence type="ECO:0000313" key="3">
    <source>
        <dbReference type="EMBL" id="KAA9132922.1"/>
    </source>
</evidence>